<accession>A0A3P6SFT9</accession>
<dbReference type="AlphaFoldDB" id="A0A3P6SFT9"/>
<sequence>MADLEDAPKMGQLEKMVQDCLDSIVKVSECCFLLGWKQLCVMFMYVRPFDYCER</sequence>
<organism evidence="1 2">
    <name type="scientific">Dibothriocephalus latus</name>
    <name type="common">Fish tapeworm</name>
    <name type="synonym">Diphyllobothrium latum</name>
    <dbReference type="NCBI Taxonomy" id="60516"/>
    <lineage>
        <taxon>Eukaryota</taxon>
        <taxon>Metazoa</taxon>
        <taxon>Spiralia</taxon>
        <taxon>Lophotrochozoa</taxon>
        <taxon>Platyhelminthes</taxon>
        <taxon>Cestoda</taxon>
        <taxon>Eucestoda</taxon>
        <taxon>Diphyllobothriidea</taxon>
        <taxon>Diphyllobothriidae</taxon>
        <taxon>Dibothriocephalus</taxon>
    </lineage>
</organism>
<proteinExistence type="predicted"/>
<name>A0A3P6SFT9_DIBLA</name>
<keyword evidence="2" id="KW-1185">Reference proteome</keyword>
<dbReference type="Proteomes" id="UP000281553">
    <property type="component" value="Unassembled WGS sequence"/>
</dbReference>
<gene>
    <name evidence="1" type="ORF">DILT_LOCUS1920</name>
</gene>
<reference evidence="1 2" key="1">
    <citation type="submission" date="2018-11" db="EMBL/GenBank/DDBJ databases">
        <authorList>
            <consortium name="Pathogen Informatics"/>
        </authorList>
    </citation>
    <scope>NUCLEOTIDE SEQUENCE [LARGE SCALE GENOMIC DNA]</scope>
</reference>
<protein>
    <submittedName>
        <fullName evidence="1">Uncharacterized protein</fullName>
    </submittedName>
</protein>
<evidence type="ECO:0000313" key="1">
    <source>
        <dbReference type="EMBL" id="VDK52668.1"/>
    </source>
</evidence>
<dbReference type="EMBL" id="UYRU01017224">
    <property type="protein sequence ID" value="VDK52668.1"/>
    <property type="molecule type" value="Genomic_DNA"/>
</dbReference>
<evidence type="ECO:0000313" key="2">
    <source>
        <dbReference type="Proteomes" id="UP000281553"/>
    </source>
</evidence>